<dbReference type="Gene3D" id="2.70.70.10">
    <property type="entry name" value="Glucose Permease (Domain IIA)"/>
    <property type="match status" value="1"/>
</dbReference>
<dbReference type="Pfam" id="PF01551">
    <property type="entry name" value="Peptidase_M23"/>
    <property type="match status" value="1"/>
</dbReference>
<dbReference type="PANTHER" id="PTHR21666">
    <property type="entry name" value="PEPTIDASE-RELATED"/>
    <property type="match status" value="1"/>
</dbReference>
<keyword evidence="1" id="KW-0472">Membrane</keyword>
<evidence type="ECO:0000313" key="4">
    <source>
        <dbReference type="Proteomes" id="UP000297776"/>
    </source>
</evidence>
<feature type="transmembrane region" description="Helical" evidence="1">
    <location>
        <begin position="30"/>
        <end position="50"/>
    </location>
</feature>
<dbReference type="AlphaFoldDB" id="A0A4Y8LRL8"/>
<proteinExistence type="predicted"/>
<organism evidence="3 4">
    <name type="scientific">Jeotgalibacillus salarius</name>
    <dbReference type="NCBI Taxonomy" id="546023"/>
    <lineage>
        <taxon>Bacteria</taxon>
        <taxon>Bacillati</taxon>
        <taxon>Bacillota</taxon>
        <taxon>Bacilli</taxon>
        <taxon>Bacillales</taxon>
        <taxon>Caryophanaceae</taxon>
        <taxon>Jeotgalibacillus</taxon>
    </lineage>
</organism>
<name>A0A4Y8LRL8_9BACL</name>
<dbReference type="SUPFAM" id="SSF51261">
    <property type="entry name" value="Duplicated hybrid motif"/>
    <property type="match status" value="1"/>
</dbReference>
<sequence>MSAEVMKMIKGDKNQSTLSESFKKFFKKRWAVPAVYLGCGALAVGTVFFIQGQKSSEVAEQSTESEYVYQEETPDYTYGPGNQETVEVNQSTETLSLPVSNPDAVTVHKAFYDQTADASEQQESLVVVNQTYYPNLGVDLVQDGEPFEVVAAMSGKVTLVEEDPFIGNAVEIEHDGYVTRYQAIEDIAVAEGEEVRQGQVIAQAGVSELNPEAGLHVHFEVKKDGQAIDPMSITQ</sequence>
<evidence type="ECO:0000259" key="2">
    <source>
        <dbReference type="Pfam" id="PF01551"/>
    </source>
</evidence>
<dbReference type="CDD" id="cd12797">
    <property type="entry name" value="M23_peptidase"/>
    <property type="match status" value="1"/>
</dbReference>
<keyword evidence="4" id="KW-1185">Reference proteome</keyword>
<gene>
    <name evidence="3" type="ORF">E2626_01885</name>
</gene>
<feature type="domain" description="M23ase beta-sheet core" evidence="2">
    <location>
        <begin position="136"/>
        <end position="230"/>
    </location>
</feature>
<reference evidence="3 4" key="1">
    <citation type="submission" date="2019-03" db="EMBL/GenBank/DDBJ databases">
        <authorList>
            <person name="Yang Y."/>
        </authorList>
    </citation>
    <scope>NUCLEOTIDE SEQUENCE [LARGE SCALE GENOMIC DNA]</scope>
    <source>
        <strain evidence="3 4">ASL-1</strain>
    </source>
</reference>
<dbReference type="InterPro" id="IPR016047">
    <property type="entry name" value="M23ase_b-sheet_dom"/>
</dbReference>
<accession>A0A4Y8LRL8</accession>
<protein>
    <submittedName>
        <fullName evidence="3">M23 family metallopeptidase</fullName>
    </submittedName>
</protein>
<dbReference type="OrthoDB" id="2050153at2"/>
<dbReference type="PANTHER" id="PTHR21666:SF291">
    <property type="entry name" value="STAGE II SPORULATION PROTEIN Q"/>
    <property type="match status" value="1"/>
</dbReference>
<evidence type="ECO:0000256" key="1">
    <source>
        <dbReference type="SAM" id="Phobius"/>
    </source>
</evidence>
<comment type="caution">
    <text evidence="3">The sequence shown here is derived from an EMBL/GenBank/DDBJ whole genome shotgun (WGS) entry which is preliminary data.</text>
</comment>
<keyword evidence="1" id="KW-1133">Transmembrane helix</keyword>
<keyword evidence="1" id="KW-0812">Transmembrane</keyword>
<evidence type="ECO:0000313" key="3">
    <source>
        <dbReference type="EMBL" id="TFE04099.1"/>
    </source>
</evidence>
<dbReference type="InterPro" id="IPR050570">
    <property type="entry name" value="Cell_wall_metabolism_enzyme"/>
</dbReference>
<dbReference type="EMBL" id="SORX01000001">
    <property type="protein sequence ID" value="TFE04099.1"/>
    <property type="molecule type" value="Genomic_DNA"/>
</dbReference>
<dbReference type="InterPro" id="IPR011055">
    <property type="entry name" value="Dup_hybrid_motif"/>
</dbReference>
<dbReference type="GO" id="GO:0004222">
    <property type="term" value="F:metalloendopeptidase activity"/>
    <property type="evidence" value="ECO:0007669"/>
    <property type="project" value="TreeGrafter"/>
</dbReference>
<dbReference type="Proteomes" id="UP000297776">
    <property type="component" value="Unassembled WGS sequence"/>
</dbReference>